<dbReference type="PANTHER" id="PTHR38474:SF1">
    <property type="entry name" value="SLR0299 PROTEIN"/>
    <property type="match status" value="1"/>
</dbReference>
<organism evidence="1 2">
    <name type="scientific">Pseudoalteromonas piratica</name>
    <dbReference type="NCBI Taxonomy" id="1348114"/>
    <lineage>
        <taxon>Bacteria</taxon>
        <taxon>Pseudomonadati</taxon>
        <taxon>Pseudomonadota</taxon>
        <taxon>Gammaproteobacteria</taxon>
        <taxon>Alteromonadales</taxon>
        <taxon>Pseudoalteromonadaceae</taxon>
        <taxon>Pseudoalteromonas</taxon>
    </lineage>
</organism>
<sequence length="215" mass="24396">MATQIDLSTWQRAEHFSFFKDLANPYFSVCVRIDAGELFAACKQSGQSFYLACLYALLRANNSYQPVCHRIDNNQVWLCDKIEINAVQLDEQNLFKISYLPYAEGFADFSEKGKIAFETAISQPFFSEQFNSIEGRLNCIHVSVLPWLDFTGFSHATPFGEQNGIPKYVFGKFDIQLGTMPLNIDVHHGLMDGFHVAQFVNVLQQEMAALAKSLR</sequence>
<evidence type="ECO:0000313" key="2">
    <source>
        <dbReference type="Proteomes" id="UP000030341"/>
    </source>
</evidence>
<reference evidence="1 2" key="1">
    <citation type="submission" date="2014-11" db="EMBL/GenBank/DDBJ databases">
        <title>Complete Genome Sequence of Pseudoalteromonas sp. Strain OCN003 Isolated from Kaneohe Bay, Oahu, Hawaii.</title>
        <authorList>
            <person name="Beurmann S."/>
            <person name="Videau P."/>
            <person name="Ushijima B."/>
            <person name="Smith A.M."/>
            <person name="Aeby G.S."/>
            <person name="Callahan S.M."/>
            <person name="Belcaid M."/>
        </authorList>
    </citation>
    <scope>NUCLEOTIDE SEQUENCE [LARGE SCALE GENOMIC DNA]</scope>
    <source>
        <strain evidence="1 2">OCN003</strain>
    </source>
</reference>
<proteinExistence type="predicted"/>
<dbReference type="eggNOG" id="COG4845">
    <property type="taxonomic scope" value="Bacteria"/>
</dbReference>
<name>A0A0A7EF68_9GAMM</name>
<dbReference type="Pfam" id="PF00302">
    <property type="entry name" value="CAT"/>
    <property type="match status" value="1"/>
</dbReference>
<dbReference type="SUPFAM" id="SSF52777">
    <property type="entry name" value="CoA-dependent acyltransferases"/>
    <property type="match status" value="1"/>
</dbReference>
<dbReference type="HOGENOM" id="CLU_093121_0_0_6"/>
<dbReference type="InterPro" id="IPR023213">
    <property type="entry name" value="CAT-like_dom_sf"/>
</dbReference>
<dbReference type="SMART" id="SM01059">
    <property type="entry name" value="CAT"/>
    <property type="match status" value="1"/>
</dbReference>
<keyword evidence="2" id="KW-1185">Reference proteome</keyword>
<dbReference type="OrthoDB" id="9801766at2"/>
<evidence type="ECO:0008006" key="3">
    <source>
        <dbReference type="Google" id="ProtNLM"/>
    </source>
</evidence>
<dbReference type="InterPro" id="IPR001707">
    <property type="entry name" value="Cmp_AcTrfase"/>
</dbReference>
<accession>A0A0A7EF68</accession>
<protein>
    <recommendedName>
        <fullName evidence="3">Chloramphenicol acetyltransferase</fullName>
    </recommendedName>
</protein>
<dbReference type="PANTHER" id="PTHR38474">
    <property type="entry name" value="SLR0299 PROTEIN"/>
    <property type="match status" value="1"/>
</dbReference>
<dbReference type="GO" id="GO:0008811">
    <property type="term" value="F:chloramphenicol O-acetyltransferase activity"/>
    <property type="evidence" value="ECO:0007669"/>
    <property type="project" value="InterPro"/>
</dbReference>
<dbReference type="KEGG" id="pseo:OM33_09335"/>
<evidence type="ECO:0000313" key="1">
    <source>
        <dbReference type="EMBL" id="AIY65330.1"/>
    </source>
</evidence>
<dbReference type="RefSeq" id="WP_038641114.1">
    <property type="nucleotide sequence ID" value="NZ_CP009888.1"/>
</dbReference>
<dbReference type="Gene3D" id="3.30.559.10">
    <property type="entry name" value="Chloramphenicol acetyltransferase-like domain"/>
    <property type="match status" value="1"/>
</dbReference>
<dbReference type="EMBL" id="CP009888">
    <property type="protein sequence ID" value="AIY65330.1"/>
    <property type="molecule type" value="Genomic_DNA"/>
</dbReference>
<dbReference type="STRING" id="1348114.OM33_09335"/>
<dbReference type="AlphaFoldDB" id="A0A0A7EF68"/>
<dbReference type="Proteomes" id="UP000030341">
    <property type="component" value="Chromosome 1"/>
</dbReference>
<gene>
    <name evidence="1" type="ORF">OM33_09335</name>
</gene>